<dbReference type="Proteomes" id="UP000054843">
    <property type="component" value="Unassembled WGS sequence"/>
</dbReference>
<sequence>MNAEPVERKKSHLNSACVKILSLLEMSSSSRHSENNSRLEYTTSLNSLIAENNRWEYSHSGQVPNFETITENSIWKPDVGNQFVSEINLTLCRHTLLKKILSMWQDKAHVNGEKMNPVETFFELLHKHAEILERVYLSNTSARRQDKVEIKMNRRDRKSMCNLSKESSSRRMKLFLKRKKQESWALMKRKRLCFHCLKQGHMTAEEYGKQLASKQLASRE</sequence>
<accession>A0A0V1MD64</accession>
<evidence type="ECO:0000313" key="2">
    <source>
        <dbReference type="Proteomes" id="UP000054843"/>
    </source>
</evidence>
<evidence type="ECO:0000313" key="1">
    <source>
        <dbReference type="EMBL" id="KRZ69673.1"/>
    </source>
</evidence>
<name>A0A0V1MD64_9BILA</name>
<dbReference type="STRING" id="268474.A0A0V1MD64"/>
<reference evidence="1 2" key="1">
    <citation type="submission" date="2015-01" db="EMBL/GenBank/DDBJ databases">
        <title>Evolution of Trichinella species and genotypes.</title>
        <authorList>
            <person name="Korhonen P.K."/>
            <person name="Edoardo P."/>
            <person name="Giuseppe L.R."/>
            <person name="Gasser R.B."/>
        </authorList>
    </citation>
    <scope>NUCLEOTIDE SEQUENCE [LARGE SCALE GENOMIC DNA]</scope>
    <source>
        <strain evidence="1">ISS1980</strain>
    </source>
</reference>
<proteinExistence type="predicted"/>
<gene>
    <name evidence="1" type="ORF">T10_1356</name>
</gene>
<protein>
    <submittedName>
        <fullName evidence="1">Uncharacterized protein</fullName>
    </submittedName>
</protein>
<dbReference type="AlphaFoldDB" id="A0A0V1MD64"/>
<dbReference type="EMBL" id="JYDO01000131">
    <property type="protein sequence ID" value="KRZ69673.1"/>
    <property type="molecule type" value="Genomic_DNA"/>
</dbReference>
<keyword evidence="2" id="KW-1185">Reference proteome</keyword>
<organism evidence="1 2">
    <name type="scientific">Trichinella papuae</name>
    <dbReference type="NCBI Taxonomy" id="268474"/>
    <lineage>
        <taxon>Eukaryota</taxon>
        <taxon>Metazoa</taxon>
        <taxon>Ecdysozoa</taxon>
        <taxon>Nematoda</taxon>
        <taxon>Enoplea</taxon>
        <taxon>Dorylaimia</taxon>
        <taxon>Trichinellida</taxon>
        <taxon>Trichinellidae</taxon>
        <taxon>Trichinella</taxon>
    </lineage>
</organism>
<comment type="caution">
    <text evidence="1">The sequence shown here is derived from an EMBL/GenBank/DDBJ whole genome shotgun (WGS) entry which is preliminary data.</text>
</comment>